<evidence type="ECO:0000256" key="6">
    <source>
        <dbReference type="ARBA" id="ARBA00045806"/>
    </source>
</evidence>
<feature type="region of interest" description="Disordered" evidence="7">
    <location>
        <begin position="102"/>
        <end position="171"/>
    </location>
</feature>
<dbReference type="PANTHER" id="PTHR44826:SF3">
    <property type="entry name" value="SPORE COAT PROTEIN SP85"/>
    <property type="match status" value="1"/>
</dbReference>
<keyword evidence="9" id="KW-1185">Reference proteome</keyword>
<feature type="compositionally biased region" description="Low complexity" evidence="7">
    <location>
        <begin position="281"/>
        <end position="296"/>
    </location>
</feature>
<dbReference type="InterPro" id="IPR051860">
    <property type="entry name" value="Plasmodium_CSP_Invasion"/>
</dbReference>
<feature type="compositionally biased region" description="Polar residues" evidence="7">
    <location>
        <begin position="264"/>
        <end position="280"/>
    </location>
</feature>
<comment type="caution">
    <text evidence="8">The sequence shown here is derived from an EMBL/GenBank/DDBJ whole genome shotgun (WGS) entry which is preliminary data.</text>
</comment>
<evidence type="ECO:0000256" key="4">
    <source>
        <dbReference type="ARBA" id="ARBA00022737"/>
    </source>
</evidence>
<comment type="function">
    <text evidence="5">In the vertebrate host, binds to highly sulfated heparan sulfate proteoglycans (HSPGs) on the surface of host hepatocytes and is required for sporozoite invasion of the host hepatocytes.</text>
</comment>
<dbReference type="AlphaFoldDB" id="A0AAD3H9J1"/>
<organism evidence="8 9">
    <name type="scientific">Chaetoceros tenuissimus</name>
    <dbReference type="NCBI Taxonomy" id="426638"/>
    <lineage>
        <taxon>Eukaryota</taxon>
        <taxon>Sar</taxon>
        <taxon>Stramenopiles</taxon>
        <taxon>Ochrophyta</taxon>
        <taxon>Bacillariophyta</taxon>
        <taxon>Coscinodiscophyceae</taxon>
        <taxon>Chaetocerotophycidae</taxon>
        <taxon>Chaetocerotales</taxon>
        <taxon>Chaetocerotaceae</taxon>
        <taxon>Chaetoceros</taxon>
    </lineage>
</organism>
<gene>
    <name evidence="8" type="ORF">CTEN210_11692</name>
</gene>
<accession>A0AAD3H9J1</accession>
<proteinExistence type="inferred from homology"/>
<feature type="region of interest" description="Disordered" evidence="7">
    <location>
        <begin position="229"/>
        <end position="361"/>
    </location>
</feature>
<keyword evidence="4" id="KW-0677">Repeat</keyword>
<evidence type="ECO:0000256" key="7">
    <source>
        <dbReference type="SAM" id="MobiDB-lite"/>
    </source>
</evidence>
<protein>
    <recommendedName>
        <fullName evidence="2">Circumsporozoite protein</fullName>
    </recommendedName>
</protein>
<feature type="compositionally biased region" description="Low complexity" evidence="7">
    <location>
        <begin position="230"/>
        <end position="246"/>
    </location>
</feature>
<comment type="similarity">
    <text evidence="1">Belongs to the plasmodium circumsporozoite protein family.</text>
</comment>
<evidence type="ECO:0000313" key="8">
    <source>
        <dbReference type="EMBL" id="GFH55216.1"/>
    </source>
</evidence>
<keyword evidence="3" id="KW-0748">Sporozoite</keyword>
<evidence type="ECO:0000256" key="5">
    <source>
        <dbReference type="ARBA" id="ARBA00033726"/>
    </source>
</evidence>
<sequence length="562" mass="61492">MVSMVAAEIITFRPKIVDDDVNNTRQPIRSDDHPEISEPDYEISLTSKNGSLSRKRSTLTKAVEKDYNVISTSSISVPTQTLSEEEELLVRYLQDSSLSFSMSTPSTNLSSAPSTNLSQAPSATLSLNSPSTNPPTFISSPDPTPSVLIEGTATGSPSNIPSIESSSLPSFKSSMIPSSSPSISISLTPPSASVTNTPFRLPSLQPSLLQSSEPSRLPSWQPSVLITENPSTTLSDLPSLSSSDIPSVRKSGIPSDPLSLVPSIAQSDQPSQVPSNTPIHSLSSPPSDHPSSSKPSQVPSIEISIDPTSIKQSPRPSSHPTIHLTSSRPSQAPSNEMSIDPTSIQPFPLPTSHPSSRPTRLKCFNRKGRRIITSKGKRRKCNYIVRNKKKMCDRGDKYCANESGKLFRDYSGPCCDSCNAYYNEPRCSTLTVTSPPTIACKPTTIEVKLNDEINENGLMLRKYNPSKGKFSSKVYAKGRKHFNEANKTYTFDVGCLETKACYRFTFKDKDRKTGKSDGFLSGNGYVKVVYGEETIRYSKFNKPKKNLKRIRVKFGDRCPIFD</sequence>
<dbReference type="Proteomes" id="UP001054902">
    <property type="component" value="Unassembled WGS sequence"/>
</dbReference>
<feature type="compositionally biased region" description="Polar residues" evidence="7">
    <location>
        <begin position="107"/>
        <end position="141"/>
    </location>
</feature>
<reference evidence="8 9" key="1">
    <citation type="journal article" date="2021" name="Sci. Rep.">
        <title>The genome of the diatom Chaetoceros tenuissimus carries an ancient integrated fragment of an extant virus.</title>
        <authorList>
            <person name="Hongo Y."/>
            <person name="Kimura K."/>
            <person name="Takaki Y."/>
            <person name="Yoshida Y."/>
            <person name="Baba S."/>
            <person name="Kobayashi G."/>
            <person name="Nagasaki K."/>
            <person name="Hano T."/>
            <person name="Tomaru Y."/>
        </authorList>
    </citation>
    <scope>NUCLEOTIDE SEQUENCE [LARGE SCALE GENOMIC DNA]</scope>
    <source>
        <strain evidence="8 9">NIES-3715</strain>
    </source>
</reference>
<evidence type="ECO:0000313" key="9">
    <source>
        <dbReference type="Proteomes" id="UP001054902"/>
    </source>
</evidence>
<feature type="compositionally biased region" description="Low complexity" evidence="7">
    <location>
        <begin position="156"/>
        <end position="171"/>
    </location>
</feature>
<evidence type="ECO:0000256" key="1">
    <source>
        <dbReference type="ARBA" id="ARBA00006241"/>
    </source>
</evidence>
<evidence type="ECO:0000256" key="2">
    <source>
        <dbReference type="ARBA" id="ARBA00021911"/>
    </source>
</evidence>
<evidence type="ECO:0000256" key="3">
    <source>
        <dbReference type="ARBA" id="ARBA00022522"/>
    </source>
</evidence>
<name>A0AAD3H9J1_9STRA</name>
<dbReference type="PANTHER" id="PTHR44826">
    <property type="entry name" value="SPORE COAT PROTEIN SP85"/>
    <property type="match status" value="1"/>
</dbReference>
<dbReference type="EMBL" id="BLLK01000047">
    <property type="protein sequence ID" value="GFH55216.1"/>
    <property type="molecule type" value="Genomic_DNA"/>
</dbReference>
<feature type="compositionally biased region" description="Polar residues" evidence="7">
    <location>
        <begin position="306"/>
        <end position="345"/>
    </location>
</feature>
<comment type="function">
    <text evidence="6">Essential sporozoite protein. In the mosquito vector, required for sporozoite development in the oocyst, migration through the vector hemolymph and entry into the vector salivary glands. In the vertebrate host, required for sporozoite migration through the host dermis and infection of host hepatocytes. Binds to highly sulfated heparan sulfate proteoglycans (HSPGs) on the surface of host hepatocytes.</text>
</comment>